<dbReference type="InterPro" id="IPR056792">
    <property type="entry name" value="PRC_RimM"/>
</dbReference>
<dbReference type="NCBIfam" id="TIGR02273">
    <property type="entry name" value="16S_RimM"/>
    <property type="match status" value="1"/>
</dbReference>
<dbReference type="GO" id="GO:0043022">
    <property type="term" value="F:ribosome binding"/>
    <property type="evidence" value="ECO:0007669"/>
    <property type="project" value="InterPro"/>
</dbReference>
<dbReference type="EMBL" id="JAMQYH010000043">
    <property type="protein sequence ID" value="KAJ1684072.1"/>
    <property type="molecule type" value="Genomic_DNA"/>
</dbReference>
<evidence type="ECO:0000256" key="3">
    <source>
        <dbReference type="ARBA" id="ARBA00022552"/>
    </source>
</evidence>
<proteinExistence type="inferred from homology"/>
<dbReference type="HAMAP" id="MF_00014">
    <property type="entry name" value="Ribosome_mat_RimM"/>
    <property type="match status" value="1"/>
</dbReference>
<dbReference type="Proteomes" id="UP001151287">
    <property type="component" value="Unassembled WGS sequence"/>
</dbReference>
<dbReference type="Pfam" id="PF01782">
    <property type="entry name" value="RimM"/>
    <property type="match status" value="1"/>
</dbReference>
<evidence type="ECO:0000256" key="1">
    <source>
        <dbReference type="ARBA" id="ARBA00022490"/>
    </source>
</evidence>
<gene>
    <name evidence="7" type="ORF">LUZ63_020641</name>
</gene>
<dbReference type="Pfam" id="PF24986">
    <property type="entry name" value="PRC_RimM"/>
    <property type="match status" value="1"/>
</dbReference>
<dbReference type="InterPro" id="IPR011961">
    <property type="entry name" value="RimM"/>
</dbReference>
<dbReference type="SUPFAM" id="SSF54814">
    <property type="entry name" value="Prokaryotic type KH domain (KH-domain type II)"/>
    <property type="match status" value="1"/>
</dbReference>
<keyword evidence="8" id="KW-1185">Reference proteome</keyword>
<evidence type="ECO:0000259" key="6">
    <source>
        <dbReference type="Pfam" id="PF24986"/>
    </source>
</evidence>
<comment type="caution">
    <text evidence="7">The sequence shown here is derived from an EMBL/GenBank/DDBJ whole genome shotgun (WGS) entry which is preliminary data.</text>
</comment>
<name>A0A9P9Z9G6_9POAL</name>
<dbReference type="PANTHER" id="PTHR33692:SF1">
    <property type="entry name" value="RIBOSOME MATURATION FACTOR RIMM"/>
    <property type="match status" value="1"/>
</dbReference>
<dbReference type="Pfam" id="PF13083">
    <property type="entry name" value="KH_KhpA-B"/>
    <property type="match status" value="1"/>
</dbReference>
<dbReference type="GO" id="GO:0006364">
    <property type="term" value="P:rRNA processing"/>
    <property type="evidence" value="ECO:0007669"/>
    <property type="project" value="UniProtKB-KW"/>
</dbReference>
<accession>A0A9P9Z9G6</accession>
<protein>
    <recommendedName>
        <fullName evidence="9">Ribosome maturation factor RimM</fullName>
    </recommendedName>
</protein>
<dbReference type="SUPFAM" id="SSF50346">
    <property type="entry name" value="PRC-barrel domain"/>
    <property type="match status" value="1"/>
</dbReference>
<evidence type="ECO:0000256" key="2">
    <source>
        <dbReference type="ARBA" id="ARBA00022517"/>
    </source>
</evidence>
<keyword evidence="4" id="KW-0143">Chaperone</keyword>
<dbReference type="GO" id="GO:0005840">
    <property type="term" value="C:ribosome"/>
    <property type="evidence" value="ECO:0007669"/>
    <property type="project" value="InterPro"/>
</dbReference>
<feature type="domain" description="Ribosome maturation factor RimM PRC barrel" evidence="6">
    <location>
        <begin position="166"/>
        <end position="235"/>
    </location>
</feature>
<dbReference type="SUPFAM" id="SSF50447">
    <property type="entry name" value="Translation proteins"/>
    <property type="match status" value="1"/>
</dbReference>
<organism evidence="7 8">
    <name type="scientific">Rhynchospora breviuscula</name>
    <dbReference type="NCBI Taxonomy" id="2022672"/>
    <lineage>
        <taxon>Eukaryota</taxon>
        <taxon>Viridiplantae</taxon>
        <taxon>Streptophyta</taxon>
        <taxon>Embryophyta</taxon>
        <taxon>Tracheophyta</taxon>
        <taxon>Spermatophyta</taxon>
        <taxon>Magnoliopsida</taxon>
        <taxon>Liliopsida</taxon>
        <taxon>Poales</taxon>
        <taxon>Cyperaceae</taxon>
        <taxon>Cyperoideae</taxon>
        <taxon>Rhynchosporeae</taxon>
        <taxon>Rhynchospora</taxon>
    </lineage>
</organism>
<dbReference type="InterPro" id="IPR009000">
    <property type="entry name" value="Transl_B-barrel_sf"/>
</dbReference>
<dbReference type="AlphaFoldDB" id="A0A9P9Z9G6"/>
<dbReference type="InterPro" id="IPR011033">
    <property type="entry name" value="PRC_barrel-like_sf"/>
</dbReference>
<keyword evidence="1" id="KW-0963">Cytoplasm</keyword>
<evidence type="ECO:0000313" key="8">
    <source>
        <dbReference type="Proteomes" id="UP001151287"/>
    </source>
</evidence>
<dbReference type="GO" id="GO:0003723">
    <property type="term" value="F:RNA binding"/>
    <property type="evidence" value="ECO:0007669"/>
    <property type="project" value="InterPro"/>
</dbReference>
<keyword evidence="2" id="KW-0690">Ribosome biogenesis</keyword>
<dbReference type="InterPro" id="IPR020627">
    <property type="entry name" value="KhpA"/>
</dbReference>
<dbReference type="InterPro" id="IPR002676">
    <property type="entry name" value="RimM_N"/>
</dbReference>
<dbReference type="PANTHER" id="PTHR33692">
    <property type="entry name" value="RIBOSOME MATURATION FACTOR RIMM"/>
    <property type="match status" value="1"/>
</dbReference>
<dbReference type="CDD" id="cd22533">
    <property type="entry name" value="KH-II_YlqC-like"/>
    <property type="match status" value="1"/>
</dbReference>
<dbReference type="HAMAP" id="MF_00088">
    <property type="entry name" value="KhpA"/>
    <property type="match status" value="1"/>
</dbReference>
<evidence type="ECO:0008006" key="9">
    <source>
        <dbReference type="Google" id="ProtNLM"/>
    </source>
</evidence>
<dbReference type="Gene3D" id="2.30.30.240">
    <property type="entry name" value="PRC-barrel domain"/>
    <property type="match status" value="1"/>
</dbReference>
<feature type="domain" description="RimM N-terminal" evidence="5">
    <location>
        <begin position="68"/>
        <end position="149"/>
    </location>
</feature>
<dbReference type="InterPro" id="IPR009019">
    <property type="entry name" value="KH_sf_prok-type"/>
</dbReference>
<reference evidence="7" key="1">
    <citation type="journal article" date="2022" name="Cell">
        <title>Repeat-based holocentromeres influence genome architecture and karyotype evolution.</title>
        <authorList>
            <person name="Hofstatter P.G."/>
            <person name="Thangavel G."/>
            <person name="Lux T."/>
            <person name="Neumann P."/>
            <person name="Vondrak T."/>
            <person name="Novak P."/>
            <person name="Zhang M."/>
            <person name="Costa L."/>
            <person name="Castellani M."/>
            <person name="Scott A."/>
            <person name="Toegelov H."/>
            <person name="Fuchs J."/>
            <person name="Mata-Sucre Y."/>
            <person name="Dias Y."/>
            <person name="Vanzela A.L.L."/>
            <person name="Huettel B."/>
            <person name="Almeida C.C.S."/>
            <person name="Simkova H."/>
            <person name="Souza G."/>
            <person name="Pedrosa-Harand A."/>
            <person name="Macas J."/>
            <person name="Mayer K.F.X."/>
            <person name="Houben A."/>
            <person name="Marques A."/>
        </authorList>
    </citation>
    <scope>NUCLEOTIDE SEQUENCE</scope>
    <source>
        <strain evidence="7">RhyBre1mFocal</strain>
    </source>
</reference>
<keyword evidence="3" id="KW-0698">rRNA processing</keyword>
<dbReference type="OrthoDB" id="532420at2759"/>
<sequence length="251" mass="26499">MLAEALEHLVRGIVDNPDDVTVKDKQLRRGSVLEVRVHPDDLGKVIGRGGRTASAFRTHPPLPDVEVCVGRVGRPHGVRGDVAVELRTDEPERRFVVGARLSVAGAAPGAPARVAVAGVRRHQGRLLVRFDELGDRTAAEVLRGATLHALVAADDAPADPEEFYDHQLVGLAVEDTAGREVGVVSEVRHGAQDLLVLDTRRSGGAAEVLVPFVEALVPEVDVAGKRLVVADRPGLLDPSEADGAPGGEETA</sequence>
<evidence type="ECO:0000313" key="7">
    <source>
        <dbReference type="EMBL" id="KAJ1684072.1"/>
    </source>
</evidence>
<dbReference type="InterPro" id="IPR036976">
    <property type="entry name" value="RimM_N_sf"/>
</dbReference>
<evidence type="ECO:0000259" key="5">
    <source>
        <dbReference type="Pfam" id="PF01782"/>
    </source>
</evidence>
<evidence type="ECO:0000256" key="4">
    <source>
        <dbReference type="ARBA" id="ARBA00023186"/>
    </source>
</evidence>
<dbReference type="Gene3D" id="2.40.30.60">
    <property type="entry name" value="RimM"/>
    <property type="match status" value="1"/>
</dbReference>